<feature type="domain" description="Amine oxidase" evidence="2">
    <location>
        <begin position="106"/>
        <end position="606"/>
    </location>
</feature>
<dbReference type="SUPFAM" id="SSF54373">
    <property type="entry name" value="FAD-linked reductases, C-terminal domain"/>
    <property type="match status" value="1"/>
</dbReference>
<dbReference type="InterPro" id="IPR036188">
    <property type="entry name" value="FAD/NAD-bd_sf"/>
</dbReference>
<evidence type="ECO:0000313" key="3">
    <source>
        <dbReference type="EMBL" id="KAK3168694.1"/>
    </source>
</evidence>
<sequence>MSKYAEKHSDQVDLGARYASIAIRDQLKEIQQGILDLPTPQSRNELAPIVNSLPPPETSKDDRTEPFKVGIIGAGVAGLFTAMIFDYLNEHFKVNVEYEILECNKEERLGGRLYTHYFSKETDESHDYYDVGAMRFPDIPVMKQTFELFKKLGMEKQPDTEKAKKGNLIPYYLTGVNTPLLYNDVQVIPPLEPIISKAGKKIEKGPRASTFNVTGIEEWYEEAEPGKLVKEFIKPFVDKFTVPEGEQDDESTRKRYQKSGWDFLIKYGDTHTVRQWFQKLCDYNTSEWLETFSYGTSWYDEALSELVLEEINFSAEADKWWCVLGGSQVIAKKMFQTLKHQNAVEWEKRVTKMERLYTTQDKKSGADNVTIRVTIQGKESEEKPRDYDAVFNSAPLGAMQRMDLRGLNLNWGTKQAIRSLGYGASCKVGIKFKYRWWVEEESLSITKGGVGKTDLPIRNCVYPSYNLTKADASTGQVKKSGVLLCSYTWSQEAQRIGTLMKKGADPESETELKALLIDNLARLHSKKPSEYDELHKMIEEAYITHFAYDWYTDPGTTGAFAYFGPGQFRAMYPWIANRNDGNHIIIGEAASAHHAWVVGALESATRGVYEFLYAHSKNSTVIEEALDAYNTNNVPAPFGPLPTEFDRMKDVGEAGVKVDMKKAAAEGEWARQGVTFERIRLSQGGDQLDLSKVTKADVAPLLDAKAEA</sequence>
<keyword evidence="4" id="KW-1185">Reference proteome</keyword>
<dbReference type="Pfam" id="PF01593">
    <property type="entry name" value="Amino_oxidase"/>
    <property type="match status" value="1"/>
</dbReference>
<dbReference type="SUPFAM" id="SSF51905">
    <property type="entry name" value="FAD/NAD(P)-binding domain"/>
    <property type="match status" value="1"/>
</dbReference>
<protein>
    <recommendedName>
        <fullName evidence="2">Amine oxidase domain-containing protein</fullName>
    </recommendedName>
</protein>
<accession>A0AAD9YZ74</accession>
<comment type="caution">
    <text evidence="3">The sequence shown here is derived from an EMBL/GenBank/DDBJ whole genome shotgun (WGS) entry which is preliminary data.</text>
</comment>
<dbReference type="GO" id="GO:0009063">
    <property type="term" value="P:amino acid catabolic process"/>
    <property type="evidence" value="ECO:0007669"/>
    <property type="project" value="TreeGrafter"/>
</dbReference>
<dbReference type="Gene3D" id="3.50.50.60">
    <property type="entry name" value="FAD/NAD(P)-binding domain"/>
    <property type="match status" value="1"/>
</dbReference>
<feature type="region of interest" description="Disordered" evidence="1">
    <location>
        <begin position="45"/>
        <end position="64"/>
    </location>
</feature>
<dbReference type="PANTHER" id="PTHR10742">
    <property type="entry name" value="FLAVIN MONOAMINE OXIDASE"/>
    <property type="match status" value="1"/>
</dbReference>
<organism evidence="3 4">
    <name type="scientific">Lepraria neglecta</name>
    <dbReference type="NCBI Taxonomy" id="209136"/>
    <lineage>
        <taxon>Eukaryota</taxon>
        <taxon>Fungi</taxon>
        <taxon>Dikarya</taxon>
        <taxon>Ascomycota</taxon>
        <taxon>Pezizomycotina</taxon>
        <taxon>Lecanoromycetes</taxon>
        <taxon>OSLEUM clade</taxon>
        <taxon>Lecanoromycetidae</taxon>
        <taxon>Lecanorales</taxon>
        <taxon>Lecanorineae</taxon>
        <taxon>Stereocaulaceae</taxon>
        <taxon>Lepraria</taxon>
    </lineage>
</organism>
<dbReference type="GO" id="GO:0001716">
    <property type="term" value="F:L-amino-acid oxidase activity"/>
    <property type="evidence" value="ECO:0007669"/>
    <property type="project" value="TreeGrafter"/>
</dbReference>
<evidence type="ECO:0000256" key="1">
    <source>
        <dbReference type="SAM" id="MobiDB-lite"/>
    </source>
</evidence>
<evidence type="ECO:0000313" key="4">
    <source>
        <dbReference type="Proteomes" id="UP001276659"/>
    </source>
</evidence>
<proteinExistence type="predicted"/>
<dbReference type="AlphaFoldDB" id="A0AAD9YZ74"/>
<reference evidence="3" key="1">
    <citation type="submission" date="2022-11" db="EMBL/GenBank/DDBJ databases">
        <title>Chromosomal genome sequence assembly and mating type (MAT) locus characterization of the leprose asexual lichenized fungus Lepraria neglecta (Nyl.) Erichsen.</title>
        <authorList>
            <person name="Allen J.L."/>
            <person name="Pfeffer B."/>
        </authorList>
    </citation>
    <scope>NUCLEOTIDE SEQUENCE</scope>
    <source>
        <strain evidence="3">Allen 5258</strain>
    </source>
</reference>
<dbReference type="Gene3D" id="3.90.660.10">
    <property type="match status" value="1"/>
</dbReference>
<evidence type="ECO:0000259" key="2">
    <source>
        <dbReference type="Pfam" id="PF01593"/>
    </source>
</evidence>
<dbReference type="PANTHER" id="PTHR10742:SF342">
    <property type="entry name" value="AMINE OXIDASE"/>
    <property type="match status" value="1"/>
</dbReference>
<gene>
    <name evidence="3" type="ORF">OEA41_005142</name>
</gene>
<name>A0AAD9YZ74_9LECA</name>
<dbReference type="InterPro" id="IPR050281">
    <property type="entry name" value="Flavin_monoamine_oxidase"/>
</dbReference>
<dbReference type="InterPro" id="IPR002937">
    <property type="entry name" value="Amino_oxidase"/>
</dbReference>
<dbReference type="EMBL" id="JASNWA010000010">
    <property type="protein sequence ID" value="KAK3168694.1"/>
    <property type="molecule type" value="Genomic_DNA"/>
</dbReference>
<dbReference type="Proteomes" id="UP001276659">
    <property type="component" value="Unassembled WGS sequence"/>
</dbReference>